<feature type="domain" description="Phytase-like" evidence="2">
    <location>
        <begin position="445"/>
        <end position="710"/>
    </location>
</feature>
<feature type="signal peptide" evidence="1">
    <location>
        <begin position="1"/>
        <end position="22"/>
    </location>
</feature>
<accession>A0A381IMQ3</accession>
<reference evidence="3 4" key="1">
    <citation type="submission" date="2018-06" db="EMBL/GenBank/DDBJ databases">
        <authorList>
            <consortium name="Pathogen Informatics"/>
            <person name="Doyle S."/>
        </authorList>
    </citation>
    <scope>NUCLEOTIDE SEQUENCE [LARGE SCALE GENOMIC DNA]</scope>
    <source>
        <strain evidence="3 4">NCTC10684</strain>
    </source>
</reference>
<keyword evidence="1" id="KW-0732">Signal</keyword>
<evidence type="ECO:0000256" key="1">
    <source>
        <dbReference type="SAM" id="SignalP"/>
    </source>
</evidence>
<protein>
    <submittedName>
        <fullName evidence="3">Uncharacterized protein conserved in bacteria</fullName>
    </submittedName>
</protein>
<dbReference type="PANTHER" id="PTHR46928:SF1">
    <property type="entry name" value="MESENCHYME-SPECIFIC CELL SURFACE GLYCOPROTEIN"/>
    <property type="match status" value="1"/>
</dbReference>
<organism evidence="3 4">
    <name type="scientific">Aminobacter aminovorans</name>
    <name type="common">Chelatobacter heintzii</name>
    <dbReference type="NCBI Taxonomy" id="83263"/>
    <lineage>
        <taxon>Bacteria</taxon>
        <taxon>Pseudomonadati</taxon>
        <taxon>Pseudomonadota</taxon>
        <taxon>Alphaproteobacteria</taxon>
        <taxon>Hyphomicrobiales</taxon>
        <taxon>Phyllobacteriaceae</taxon>
        <taxon>Aminobacter</taxon>
    </lineage>
</organism>
<dbReference type="Gene3D" id="2.130.10.10">
    <property type="entry name" value="YVTN repeat-like/Quinoprotein amine dehydrogenase"/>
    <property type="match status" value="1"/>
</dbReference>
<dbReference type="InterPro" id="IPR052956">
    <property type="entry name" value="Mesenchyme-surface_protein"/>
</dbReference>
<feature type="chain" id="PRO_5016888487" evidence="1">
    <location>
        <begin position="23"/>
        <end position="731"/>
    </location>
</feature>
<evidence type="ECO:0000313" key="3">
    <source>
        <dbReference type="EMBL" id="SUY29165.1"/>
    </source>
</evidence>
<dbReference type="PANTHER" id="PTHR46928">
    <property type="entry name" value="MESENCHYME-SPECIFIC CELL SURFACE GLYCOPROTEIN"/>
    <property type="match status" value="1"/>
</dbReference>
<sequence length="731" mass="77143">MSRKLLLLTSALAASAVFPAYADQAFNRIATFPVATNLPAGVDAATLTSSEIIAASEDGMTLVYSDSPLGAVGFIDITDAKAPKAAGIVKIEGEPTSVTVLGGKVFAGVNTSKNKQEPSGNLTIIDLASKAIEASCDLGGQPDSVALSKDGKFLAIAIENERDEELNEGALPQLPAGNLKIVSLKDGWVDCASIRTVDLTGIAAVSPEDPEPEFVAFNEAGEIAVTLQENNHIAIVEAASGKIVAHFSAGDVTLENVDTKKDGALSFTGKVENAPREPDAVKWLDNDRLVVANEGDYKGGARGFTIFSKSGEVLYESGPAFEYQAAAAGHYPDARNKKGIEPEGLEFAQFGDQKYIFVAAERASLIGVYKDTGKEPEFVQLLPSGIGPEGLVAIPQRNLLVTANETDLVEDGLARSHVMVYELGEGAAVYPQIVAASNDDGTPLGWGALSGLAADPKEAGKLYAVSDSVYRSAPAIFTLDTTKTPALITAKTIVTRDGKPAQKLDLEGLAPDGKGGFWLASEGRTDKLTPHAIFNVNAKGEIKDEIAFPAELLAHETRFGLEGITTVGEGDDLTLVMAIQREWADDPKGQVKLLAYKPKDKEWSAVRYALDATDKGWVGLSEITAHDGKLFVVERDNLVGQDAVNKRLYSVALDGFKPVKLGGELPVVAKILVRDLVPDLKAATNGYVVDKVEGFAIDASGEAFVVTDNDGVDDSSGETLFIRLGNIAAIN</sequence>
<dbReference type="RefSeq" id="WP_115734414.1">
    <property type="nucleotide sequence ID" value="NZ_BAAAVY010000031.1"/>
</dbReference>
<dbReference type="SUPFAM" id="SSF101898">
    <property type="entry name" value="NHL repeat"/>
    <property type="match status" value="1"/>
</dbReference>
<dbReference type="EMBL" id="UFSM01000003">
    <property type="protein sequence ID" value="SUY29165.1"/>
    <property type="molecule type" value="Genomic_DNA"/>
</dbReference>
<dbReference type="OrthoDB" id="9803927at2"/>
<dbReference type="Proteomes" id="UP000254701">
    <property type="component" value="Unassembled WGS sequence"/>
</dbReference>
<dbReference type="InterPro" id="IPR011048">
    <property type="entry name" value="Haem_d1_sf"/>
</dbReference>
<dbReference type="InterPro" id="IPR015943">
    <property type="entry name" value="WD40/YVTN_repeat-like_dom_sf"/>
</dbReference>
<dbReference type="SUPFAM" id="SSF51004">
    <property type="entry name" value="C-terminal (heme d1) domain of cytochrome cd1-nitrite reductase"/>
    <property type="match status" value="1"/>
</dbReference>
<name>A0A381IMQ3_AMIAI</name>
<evidence type="ECO:0000313" key="4">
    <source>
        <dbReference type="Proteomes" id="UP000254701"/>
    </source>
</evidence>
<evidence type="ECO:0000259" key="2">
    <source>
        <dbReference type="Pfam" id="PF13449"/>
    </source>
</evidence>
<gene>
    <name evidence="3" type="ORF">NCTC10684_05397</name>
</gene>
<proteinExistence type="predicted"/>
<dbReference type="AlphaFoldDB" id="A0A381IMQ3"/>
<dbReference type="InterPro" id="IPR027372">
    <property type="entry name" value="Phytase-like_dom"/>
</dbReference>
<dbReference type="Pfam" id="PF13449">
    <property type="entry name" value="Phytase-like"/>
    <property type="match status" value="1"/>
</dbReference>